<evidence type="ECO:0000256" key="3">
    <source>
        <dbReference type="ARBA" id="ARBA00022490"/>
    </source>
</evidence>
<dbReference type="SUPFAM" id="SSF50249">
    <property type="entry name" value="Nucleic acid-binding proteins"/>
    <property type="match status" value="4"/>
</dbReference>
<dbReference type="PANTHER" id="PTHR23355">
    <property type="entry name" value="RIBONUCLEASE"/>
    <property type="match status" value="1"/>
</dbReference>
<dbReference type="InterPro" id="IPR011805">
    <property type="entry name" value="RNase_R"/>
</dbReference>
<dbReference type="InterPro" id="IPR003029">
    <property type="entry name" value="S1_domain"/>
</dbReference>
<dbReference type="PANTHER" id="PTHR23355:SF9">
    <property type="entry name" value="DIS3-LIKE EXONUCLEASE 2"/>
    <property type="match status" value="1"/>
</dbReference>
<evidence type="ECO:0000256" key="4">
    <source>
        <dbReference type="ARBA" id="ARBA00022722"/>
    </source>
</evidence>
<evidence type="ECO:0000259" key="9">
    <source>
        <dbReference type="PROSITE" id="PS50126"/>
    </source>
</evidence>
<dbReference type="AlphaFoldDB" id="A0A0K6IV04"/>
<dbReference type="InterPro" id="IPR004476">
    <property type="entry name" value="RNase_II/RNase_R"/>
</dbReference>
<dbReference type="InterPro" id="IPR050180">
    <property type="entry name" value="RNR_Ribonuclease"/>
</dbReference>
<dbReference type="GO" id="GO:0003723">
    <property type="term" value="F:RNA binding"/>
    <property type="evidence" value="ECO:0007669"/>
    <property type="project" value="UniProtKB-UniRule"/>
</dbReference>
<dbReference type="Pfam" id="PF00773">
    <property type="entry name" value="RNB"/>
    <property type="match status" value="1"/>
</dbReference>
<keyword evidence="11" id="KW-1185">Reference proteome</keyword>
<keyword evidence="4 8" id="KW-0540">Nuclease</keyword>
<reference evidence="11" key="1">
    <citation type="submission" date="2015-08" db="EMBL/GenBank/DDBJ databases">
        <authorList>
            <person name="Varghese N."/>
        </authorList>
    </citation>
    <scope>NUCLEOTIDE SEQUENCE [LARGE SCALE GENOMIC DNA]</scope>
    <source>
        <strain evidence="11">JCM 18476</strain>
    </source>
</reference>
<evidence type="ECO:0000256" key="7">
    <source>
        <dbReference type="ARBA" id="ARBA00022884"/>
    </source>
</evidence>
<sequence length="675" mass="75551">MERDGQLLFKAASGYQVIDQSNLVTGVISIHADGFGFVKYNSDEKDLFLPKNQLKHVFDGDTVKVLPSPASLKRSSHKLINVVTRNTTHVAGILKKSGNQIILLADNAKICHPLSVDRSRLAGAKIGQYVNCEILHYPNRRQLALVGVTEVLGEPNSSGLETKLALLRHGACHTWSADVVAQAASLGQQVSEDDKKERIDYRHLPFMTIDGEDAKDFDDAVYCERTQLGDWRLLVAIADVSHYVKPDDILDVEAQTRATSIYCPGLVVPMLPESLSNGLCSLNPNQDRLVLVCDMTINSKGKMTQAVFTEGVIHSHARLTYEQANRVITGRESQIKNAKNIIPHIKNLHSLYNLLNKVRKSRDAIEFETIERKLNLNKKGKIESITAIDRNDAHRMIEEFMLSANVATANFLEKHKVNSLFRVHAGPQSKKLSSLKSLLSEKGLMLGGDDNPTTKDYNALLSQIEHRSDGDVIRLLLLRSQSQAEYSVENKGHFGLAYDAYAHFTSPIRRYPDLITHRAIRAKIQSKENSTLNRILGFLSLEKFKPTPIDKQVYPYSFSELEQLSLHCSLQSRQADEISREVEASLKCQYMKKYIGQTFEASVSGVASFGVFVELKDSGVEGMISSETLGEFEFDADRQLLASKNTKFTLGKKIRVVLEKINTKDRKMSFTLAQY</sequence>
<dbReference type="InterPro" id="IPR001900">
    <property type="entry name" value="RNase_II/R"/>
</dbReference>
<feature type="domain" description="S1 motif" evidence="9">
    <location>
        <begin position="596"/>
        <end position="673"/>
    </location>
</feature>
<comment type="catalytic activity">
    <reaction evidence="1 8">
        <text>Exonucleolytic cleavage in the 3'- to 5'-direction to yield nucleoside 5'-phosphates.</text>
        <dbReference type="EC" id="3.1.13.1"/>
    </reaction>
</comment>
<dbReference type="Gene3D" id="2.40.50.140">
    <property type="entry name" value="Nucleic acid-binding proteins"/>
    <property type="match status" value="2"/>
</dbReference>
<dbReference type="HAMAP" id="MF_01895">
    <property type="entry name" value="RNase_R"/>
    <property type="match status" value="1"/>
</dbReference>
<dbReference type="GO" id="GO:0006402">
    <property type="term" value="P:mRNA catabolic process"/>
    <property type="evidence" value="ECO:0007669"/>
    <property type="project" value="TreeGrafter"/>
</dbReference>
<dbReference type="NCBIfam" id="TIGR02063">
    <property type="entry name" value="RNase_R"/>
    <property type="match status" value="1"/>
</dbReference>
<keyword evidence="3 8" id="KW-0963">Cytoplasm</keyword>
<evidence type="ECO:0000256" key="8">
    <source>
        <dbReference type="HAMAP-Rule" id="MF_01895"/>
    </source>
</evidence>
<gene>
    <name evidence="8" type="primary">rnr</name>
    <name evidence="10" type="ORF">Ga0061065_1272</name>
</gene>
<keyword evidence="5 8" id="KW-0378">Hydrolase</keyword>
<evidence type="ECO:0000313" key="11">
    <source>
        <dbReference type="Proteomes" id="UP000182769"/>
    </source>
</evidence>
<dbReference type="SMART" id="SM00357">
    <property type="entry name" value="CSP"/>
    <property type="match status" value="1"/>
</dbReference>
<dbReference type="GO" id="GO:0008859">
    <property type="term" value="F:exoribonuclease II activity"/>
    <property type="evidence" value="ECO:0007669"/>
    <property type="project" value="UniProtKB-UniRule"/>
</dbReference>
<evidence type="ECO:0000256" key="6">
    <source>
        <dbReference type="ARBA" id="ARBA00022839"/>
    </source>
</evidence>
<dbReference type="PROSITE" id="PS50126">
    <property type="entry name" value="S1"/>
    <property type="match status" value="1"/>
</dbReference>
<name>A0A0K6IV04_9GAMM</name>
<dbReference type="Proteomes" id="UP000182769">
    <property type="component" value="Unassembled WGS sequence"/>
</dbReference>
<evidence type="ECO:0000313" key="10">
    <source>
        <dbReference type="EMBL" id="CUB06940.1"/>
    </source>
</evidence>
<dbReference type="SMART" id="SM00955">
    <property type="entry name" value="RNB"/>
    <property type="match status" value="1"/>
</dbReference>
<dbReference type="Pfam" id="PF00575">
    <property type="entry name" value="S1"/>
    <property type="match status" value="1"/>
</dbReference>
<accession>A0A0K6IV04</accession>
<dbReference type="InterPro" id="IPR040476">
    <property type="entry name" value="CSD2"/>
</dbReference>
<dbReference type="CDD" id="cd04471">
    <property type="entry name" value="S1_RNase_R"/>
    <property type="match status" value="1"/>
</dbReference>
<evidence type="ECO:0000256" key="5">
    <source>
        <dbReference type="ARBA" id="ARBA00022801"/>
    </source>
</evidence>
<evidence type="ECO:0000256" key="2">
    <source>
        <dbReference type="ARBA" id="ARBA00004496"/>
    </source>
</evidence>
<evidence type="ECO:0000256" key="1">
    <source>
        <dbReference type="ARBA" id="ARBA00001849"/>
    </source>
</evidence>
<comment type="similarity">
    <text evidence="8">Belongs to the RNR ribonuclease family. RNase R subfamily.</text>
</comment>
<keyword evidence="7 8" id="KW-0694">RNA-binding</keyword>
<comment type="subcellular location">
    <subcellularLocation>
        <location evidence="2 8">Cytoplasm</location>
    </subcellularLocation>
</comment>
<protein>
    <recommendedName>
        <fullName evidence="8">Ribonuclease R</fullName>
        <shortName evidence="8">RNase R</shortName>
        <ecNumber evidence="8">3.1.13.1</ecNumber>
    </recommendedName>
</protein>
<proteinExistence type="inferred from homology"/>
<dbReference type="InterPro" id="IPR011129">
    <property type="entry name" value="CSD"/>
</dbReference>
<comment type="function">
    <text evidence="8">3'-5' exoribonuclease that releases 5'-nucleoside monophosphates and is involved in maturation of structured RNAs.</text>
</comment>
<dbReference type="STRING" id="1137284.GCA_001418205_03865"/>
<dbReference type="InterPro" id="IPR013223">
    <property type="entry name" value="RNase_B_OB_dom"/>
</dbReference>
<dbReference type="SMART" id="SM00316">
    <property type="entry name" value="S1"/>
    <property type="match status" value="1"/>
</dbReference>
<dbReference type="InterPro" id="IPR012340">
    <property type="entry name" value="NA-bd_OB-fold"/>
</dbReference>
<dbReference type="EC" id="3.1.13.1" evidence="8"/>
<organism evidence="10 11">
    <name type="scientific">Marinomonas fungiae</name>
    <dbReference type="NCBI Taxonomy" id="1137284"/>
    <lineage>
        <taxon>Bacteria</taxon>
        <taxon>Pseudomonadati</taxon>
        <taxon>Pseudomonadota</taxon>
        <taxon>Gammaproteobacteria</taxon>
        <taxon>Oceanospirillales</taxon>
        <taxon>Oceanospirillaceae</taxon>
        <taxon>Marinomonas</taxon>
    </lineage>
</organism>
<dbReference type="PROSITE" id="PS01175">
    <property type="entry name" value="RIBONUCLEASE_II"/>
    <property type="match status" value="1"/>
</dbReference>
<dbReference type="GO" id="GO:0005829">
    <property type="term" value="C:cytosol"/>
    <property type="evidence" value="ECO:0007669"/>
    <property type="project" value="UniProtKB-ARBA"/>
</dbReference>
<keyword evidence="6 8" id="KW-0269">Exonuclease</keyword>
<dbReference type="Pfam" id="PF08206">
    <property type="entry name" value="OB_RNB"/>
    <property type="match status" value="1"/>
</dbReference>
<dbReference type="NCBIfam" id="TIGR00358">
    <property type="entry name" value="3_prime_RNase"/>
    <property type="match status" value="1"/>
</dbReference>
<dbReference type="Pfam" id="PF17876">
    <property type="entry name" value="CSD2"/>
    <property type="match status" value="1"/>
</dbReference>
<dbReference type="InterPro" id="IPR022966">
    <property type="entry name" value="RNase_II/R_CS"/>
</dbReference>
<dbReference type="EMBL" id="CYHG01000027">
    <property type="protein sequence ID" value="CUB06940.1"/>
    <property type="molecule type" value="Genomic_DNA"/>
</dbReference>